<feature type="compositionally biased region" description="Polar residues" evidence="1">
    <location>
        <begin position="1"/>
        <end position="13"/>
    </location>
</feature>
<dbReference type="Proteomes" id="UP001311232">
    <property type="component" value="Unassembled WGS sequence"/>
</dbReference>
<protein>
    <submittedName>
        <fullName evidence="2">Uncharacterized protein</fullName>
    </submittedName>
</protein>
<reference evidence="2 3" key="1">
    <citation type="submission" date="2021-06" db="EMBL/GenBank/DDBJ databases">
        <authorList>
            <person name="Palmer J.M."/>
        </authorList>
    </citation>
    <scope>NUCLEOTIDE SEQUENCE [LARGE SCALE GENOMIC DNA]</scope>
    <source>
        <strain evidence="2 3">MEX-2019</strain>
        <tissue evidence="2">Muscle</tissue>
    </source>
</reference>
<evidence type="ECO:0000256" key="1">
    <source>
        <dbReference type="SAM" id="MobiDB-lite"/>
    </source>
</evidence>
<dbReference type="EMBL" id="JAHHUM010002892">
    <property type="protein sequence ID" value="KAK5600270.1"/>
    <property type="molecule type" value="Genomic_DNA"/>
</dbReference>
<evidence type="ECO:0000313" key="2">
    <source>
        <dbReference type="EMBL" id="KAK5600270.1"/>
    </source>
</evidence>
<name>A0AAV9QV10_9TELE</name>
<feature type="region of interest" description="Disordered" evidence="1">
    <location>
        <begin position="1"/>
        <end position="52"/>
    </location>
</feature>
<sequence length="292" mass="31711">MEKAGNSRQSSRLAQVPEGFMDEPPPHPDPVPGSVLEGFMDEPPPHPDPVPCPVPEGFLDEPPPHPILFLVLFRRGSWINRLHTPILLLVLFRRGPKPSRPHTLFLSVRGSWMDCLHSLLQFPVLYWRAPRTNCLHPWFPFRRSLWRTCLHFLFLSLRGARTHHLRLLCLGGSAADPHGLAKGPSSLCATPLSSTVGSPGPAAGRQIIGFYVTGLLSSYVADLLIACPYVAGLLIAGSARDGCLNSGPVGDGLRAVRLNSCPPSEAPSAHPGRVVLFLVLALLPRPPLPALV</sequence>
<accession>A0AAV9QV10</accession>
<dbReference type="AlphaFoldDB" id="A0AAV9QV10"/>
<organism evidence="2 3">
    <name type="scientific">Crenichthys baileyi</name>
    <name type="common">White River springfish</name>
    <dbReference type="NCBI Taxonomy" id="28760"/>
    <lineage>
        <taxon>Eukaryota</taxon>
        <taxon>Metazoa</taxon>
        <taxon>Chordata</taxon>
        <taxon>Craniata</taxon>
        <taxon>Vertebrata</taxon>
        <taxon>Euteleostomi</taxon>
        <taxon>Actinopterygii</taxon>
        <taxon>Neopterygii</taxon>
        <taxon>Teleostei</taxon>
        <taxon>Neoteleostei</taxon>
        <taxon>Acanthomorphata</taxon>
        <taxon>Ovalentaria</taxon>
        <taxon>Atherinomorphae</taxon>
        <taxon>Cyprinodontiformes</taxon>
        <taxon>Goodeidae</taxon>
        <taxon>Crenichthys</taxon>
    </lineage>
</organism>
<comment type="caution">
    <text evidence="2">The sequence shown here is derived from an EMBL/GenBank/DDBJ whole genome shotgun (WGS) entry which is preliminary data.</text>
</comment>
<keyword evidence="3" id="KW-1185">Reference proteome</keyword>
<evidence type="ECO:0000313" key="3">
    <source>
        <dbReference type="Proteomes" id="UP001311232"/>
    </source>
</evidence>
<gene>
    <name evidence="2" type="ORF">CRENBAI_002628</name>
</gene>
<proteinExistence type="predicted"/>